<dbReference type="PANTHER" id="PTHR10272:SF0">
    <property type="entry name" value="PLATELET-ACTIVATING FACTOR ACETYLHYDROLASE"/>
    <property type="match status" value="1"/>
</dbReference>
<accession>A0ABT0FJM6</accession>
<keyword evidence="4" id="KW-0472">Membrane</keyword>
<dbReference type="RefSeq" id="WP_247815129.1">
    <property type="nucleotide sequence ID" value="NZ_JAKRKC020000001.1"/>
</dbReference>
<protein>
    <recommendedName>
        <fullName evidence="7">Carboxylic ester hydrolase</fullName>
    </recommendedName>
</protein>
<gene>
    <name evidence="5" type="ORF">MF672_001580</name>
</gene>
<sequence length="473" mass="50733">MRPFEILLLAADLVAFVALLARRPAVVPAAPAAALAQLAVEGYRWQLVPAYGLAAALTVALAVELIAARTAAWAARRSRLPRRARAAGAALAALTLLAGAGLPIVLPVFRLPEPGGPYGIGTLVYHWTDDVRPEVFTAGRGDRREVMAQVWYPARPAPDAPRAPYLDEPESLTGGVSRVSGLPPFVFGHLRYVISHAVRGAPPLAGRYPVLVFLAGRMGVRQVNTFQVEELVSRGYVVAGIDQPYASAAVAFPDGRRALHDPRMDGRAFQDAHIPFLAGDVTLALDRLAAIDRADPRRLLTGHLDLARAGLFGHSLGAIVGARACLAEPRLRACLLEDAHVPPEVVRARPAVPTMWITRDAATMRLERARFGGWPEQAVLEHQATMRAAYAGLRAQGYFVEVPGMFHLDMTDGPLMSPLSGLIGLSGPIGVARAHEIVRAYSVAFFDRQLKGSAAPLPVFPEARVRSRDGRAG</sequence>
<keyword evidence="3" id="KW-0443">Lipid metabolism</keyword>
<keyword evidence="4" id="KW-1133">Transmembrane helix</keyword>
<proteinExistence type="predicted"/>
<dbReference type="Proteomes" id="UP001317259">
    <property type="component" value="Unassembled WGS sequence"/>
</dbReference>
<name>A0ABT0FJM6_9ACTN</name>
<feature type="transmembrane region" description="Helical" evidence="4">
    <location>
        <begin position="87"/>
        <end position="109"/>
    </location>
</feature>
<reference evidence="5 6" key="1">
    <citation type="submission" date="2022-04" db="EMBL/GenBank/DDBJ databases">
        <title>Genome draft of Actinomadura sp. ATCC 31491.</title>
        <authorList>
            <person name="Shi X."/>
            <person name="Du Y."/>
        </authorList>
    </citation>
    <scope>NUCLEOTIDE SEQUENCE [LARGE SCALE GENOMIC DNA]</scope>
    <source>
        <strain evidence="5 6">ATCC 31491</strain>
    </source>
</reference>
<dbReference type="InterPro" id="IPR029058">
    <property type="entry name" value="AB_hydrolase_fold"/>
</dbReference>
<comment type="caution">
    <text evidence="5">The sequence shown here is derived from an EMBL/GenBank/DDBJ whole genome shotgun (WGS) entry which is preliminary data.</text>
</comment>
<evidence type="ECO:0008006" key="7">
    <source>
        <dbReference type="Google" id="ProtNLM"/>
    </source>
</evidence>
<evidence type="ECO:0000256" key="2">
    <source>
        <dbReference type="ARBA" id="ARBA00022963"/>
    </source>
</evidence>
<dbReference type="Gene3D" id="3.40.50.1820">
    <property type="entry name" value="alpha/beta hydrolase"/>
    <property type="match status" value="1"/>
</dbReference>
<dbReference type="PANTHER" id="PTHR10272">
    <property type="entry name" value="PLATELET-ACTIVATING FACTOR ACETYLHYDROLASE"/>
    <property type="match status" value="1"/>
</dbReference>
<keyword evidence="2" id="KW-0442">Lipid degradation</keyword>
<keyword evidence="1" id="KW-0378">Hydrolase</keyword>
<organism evidence="5 6">
    <name type="scientific">Actinomadura luzonensis</name>
    <dbReference type="NCBI Taxonomy" id="2805427"/>
    <lineage>
        <taxon>Bacteria</taxon>
        <taxon>Bacillati</taxon>
        <taxon>Actinomycetota</taxon>
        <taxon>Actinomycetes</taxon>
        <taxon>Streptosporangiales</taxon>
        <taxon>Thermomonosporaceae</taxon>
        <taxon>Actinomadura</taxon>
    </lineage>
</organism>
<evidence type="ECO:0000256" key="3">
    <source>
        <dbReference type="ARBA" id="ARBA00023098"/>
    </source>
</evidence>
<dbReference type="EMBL" id="JAKRKC020000001">
    <property type="protein sequence ID" value="MCK2212496.1"/>
    <property type="molecule type" value="Genomic_DNA"/>
</dbReference>
<feature type="transmembrane region" description="Helical" evidence="4">
    <location>
        <begin position="53"/>
        <end position="75"/>
    </location>
</feature>
<evidence type="ECO:0000313" key="6">
    <source>
        <dbReference type="Proteomes" id="UP001317259"/>
    </source>
</evidence>
<evidence type="ECO:0000256" key="1">
    <source>
        <dbReference type="ARBA" id="ARBA00022801"/>
    </source>
</evidence>
<evidence type="ECO:0000313" key="5">
    <source>
        <dbReference type="EMBL" id="MCK2212496.1"/>
    </source>
</evidence>
<keyword evidence="4" id="KW-0812">Transmembrane</keyword>
<keyword evidence="6" id="KW-1185">Reference proteome</keyword>
<evidence type="ECO:0000256" key="4">
    <source>
        <dbReference type="SAM" id="Phobius"/>
    </source>
</evidence>
<dbReference type="SUPFAM" id="SSF53474">
    <property type="entry name" value="alpha/beta-Hydrolases"/>
    <property type="match status" value="1"/>
</dbReference>